<comment type="similarity">
    <text evidence="2">Belongs to the PpiC/parvulin rotamase family.</text>
</comment>
<comment type="catalytic activity">
    <reaction evidence="1">
        <text>[protein]-peptidylproline (omega=180) = [protein]-peptidylproline (omega=0)</text>
        <dbReference type="Rhea" id="RHEA:16237"/>
        <dbReference type="Rhea" id="RHEA-COMP:10747"/>
        <dbReference type="Rhea" id="RHEA-COMP:10748"/>
        <dbReference type="ChEBI" id="CHEBI:83833"/>
        <dbReference type="ChEBI" id="CHEBI:83834"/>
        <dbReference type="EC" id="5.2.1.8"/>
    </reaction>
</comment>
<keyword evidence="6 7" id="KW-0413">Isomerase</keyword>
<reference evidence="10" key="1">
    <citation type="submission" date="2017-10" db="EMBL/GenBank/DDBJ databases">
        <title>Massilia psychrophilum sp. nov., a novel purple-pigmented bacterium isolated from Tianshan glacier, Xinjiang Municipality, China.</title>
        <authorList>
            <person name="Wang H."/>
        </authorList>
    </citation>
    <scope>NUCLEOTIDE SEQUENCE [LARGE SCALE GENOMIC DNA]</scope>
    <source>
        <strain evidence="10">B2</strain>
    </source>
</reference>
<evidence type="ECO:0000256" key="4">
    <source>
        <dbReference type="ARBA" id="ARBA00022729"/>
    </source>
</evidence>
<name>A0A2D2DQI2_9BURK</name>
<protein>
    <recommendedName>
        <fullName evidence="3">peptidylprolyl isomerase</fullName>
        <ecNumber evidence="3">5.2.1.8</ecNumber>
    </recommendedName>
</protein>
<dbReference type="AlphaFoldDB" id="A0A2D2DQI2"/>
<dbReference type="PANTHER" id="PTHR47245">
    <property type="entry name" value="PEPTIDYLPROLYL ISOMERASE"/>
    <property type="match status" value="1"/>
</dbReference>
<dbReference type="Pfam" id="PF00639">
    <property type="entry name" value="Rotamase"/>
    <property type="match status" value="1"/>
</dbReference>
<accession>A0A2D2DQI2</accession>
<feature type="chain" id="PRO_5013635617" description="peptidylprolyl isomerase" evidence="8">
    <location>
        <begin position="23"/>
        <end position="271"/>
    </location>
</feature>
<evidence type="ECO:0000256" key="1">
    <source>
        <dbReference type="ARBA" id="ARBA00000971"/>
    </source>
</evidence>
<evidence type="ECO:0000313" key="11">
    <source>
        <dbReference type="Proteomes" id="UP000229897"/>
    </source>
</evidence>
<evidence type="ECO:0000256" key="8">
    <source>
        <dbReference type="SAM" id="SignalP"/>
    </source>
</evidence>
<evidence type="ECO:0000256" key="3">
    <source>
        <dbReference type="ARBA" id="ARBA00013194"/>
    </source>
</evidence>
<evidence type="ECO:0000256" key="7">
    <source>
        <dbReference type="PROSITE-ProRule" id="PRU00278"/>
    </source>
</evidence>
<dbReference type="InterPro" id="IPR000297">
    <property type="entry name" value="PPIase_PpiC"/>
</dbReference>
<feature type="domain" description="PpiC" evidence="9">
    <location>
        <begin position="142"/>
        <end position="232"/>
    </location>
</feature>
<evidence type="ECO:0000256" key="2">
    <source>
        <dbReference type="ARBA" id="ARBA00007656"/>
    </source>
</evidence>
<dbReference type="Pfam" id="PF13623">
    <property type="entry name" value="SurA_N_2"/>
    <property type="match status" value="1"/>
</dbReference>
<proteinExistence type="inferred from homology"/>
<dbReference type="RefSeq" id="WP_099879243.1">
    <property type="nucleotide sequence ID" value="NZ_CP024608.1"/>
</dbReference>
<dbReference type="Gene3D" id="3.10.50.40">
    <property type="match status" value="1"/>
</dbReference>
<evidence type="ECO:0000256" key="6">
    <source>
        <dbReference type="ARBA" id="ARBA00023235"/>
    </source>
</evidence>
<dbReference type="InterPro" id="IPR050245">
    <property type="entry name" value="PrsA_foldase"/>
</dbReference>
<keyword evidence="4 8" id="KW-0732">Signal</keyword>
<evidence type="ECO:0000256" key="5">
    <source>
        <dbReference type="ARBA" id="ARBA00023110"/>
    </source>
</evidence>
<evidence type="ECO:0000259" key="9">
    <source>
        <dbReference type="PROSITE" id="PS50198"/>
    </source>
</evidence>
<dbReference type="InterPro" id="IPR027304">
    <property type="entry name" value="Trigger_fact/SurA_dom_sf"/>
</dbReference>
<dbReference type="Proteomes" id="UP000229897">
    <property type="component" value="Chromosome"/>
</dbReference>
<dbReference type="PROSITE" id="PS50198">
    <property type="entry name" value="PPIC_PPIASE_2"/>
    <property type="match status" value="1"/>
</dbReference>
<dbReference type="SUPFAM" id="SSF54534">
    <property type="entry name" value="FKBP-like"/>
    <property type="match status" value="1"/>
</dbReference>
<dbReference type="PANTHER" id="PTHR47245:SF1">
    <property type="entry name" value="FOLDASE PROTEIN PRSA"/>
    <property type="match status" value="1"/>
</dbReference>
<dbReference type="InterPro" id="IPR046357">
    <property type="entry name" value="PPIase_dom_sf"/>
</dbReference>
<keyword evidence="5 7" id="KW-0697">Rotamase</keyword>
<dbReference type="EMBL" id="CP024608">
    <property type="protein sequence ID" value="ATQ77245.1"/>
    <property type="molecule type" value="Genomic_DNA"/>
</dbReference>
<gene>
    <name evidence="10" type="ORF">CR152_24035</name>
</gene>
<organism evidence="10 11">
    <name type="scientific">Massilia violaceinigra</name>
    <dbReference type="NCBI Taxonomy" id="2045208"/>
    <lineage>
        <taxon>Bacteria</taxon>
        <taxon>Pseudomonadati</taxon>
        <taxon>Pseudomonadota</taxon>
        <taxon>Betaproteobacteria</taxon>
        <taxon>Burkholderiales</taxon>
        <taxon>Oxalobacteraceae</taxon>
        <taxon>Telluria group</taxon>
        <taxon>Massilia</taxon>
    </lineage>
</organism>
<dbReference type="EC" id="5.2.1.8" evidence="3"/>
<dbReference type="KEGG" id="mass:CR152_24035"/>
<dbReference type="GO" id="GO:0003755">
    <property type="term" value="F:peptidyl-prolyl cis-trans isomerase activity"/>
    <property type="evidence" value="ECO:0007669"/>
    <property type="project" value="UniProtKB-KW"/>
</dbReference>
<dbReference type="OrthoDB" id="14196at2"/>
<dbReference type="Gene3D" id="1.10.8.1040">
    <property type="match status" value="1"/>
</dbReference>
<feature type="signal peptide" evidence="8">
    <location>
        <begin position="1"/>
        <end position="22"/>
    </location>
</feature>
<evidence type="ECO:0000313" key="10">
    <source>
        <dbReference type="EMBL" id="ATQ77245.1"/>
    </source>
</evidence>
<sequence length="271" mass="29610">MMLKPARLLLAILALATAPAFAQKTSAPSSAPSSAPIATVNGKAIPAARVDQIVKQVVAQGKQTDSPQLREAIKKDLIGREVMIQEADKQGFGMRPEVKSALENARQSIIINAMLADYVKKNPVKDAEIKAEYDKYKSTVGDKEYHAKHILVPTEEEAKALIAKLKTGSKFEELAKASSKDGSAANGGDLDWASPNNYVPEFSKAMVALQKGAITDTPVKTQYGYHVIKLEDSRATKVPPLEEIKQQVAESLQQRKLQQFREDLMKKATIK</sequence>
<keyword evidence="11" id="KW-1185">Reference proteome</keyword>
<dbReference type="SUPFAM" id="SSF109998">
    <property type="entry name" value="Triger factor/SurA peptide-binding domain-like"/>
    <property type="match status" value="1"/>
</dbReference>